<gene>
    <name evidence="2" type="ORF">ACFQDH_04660</name>
</gene>
<name>A0ABW2ACP6_9MICO</name>
<organism evidence="2 3">
    <name type="scientific">Flexivirga alba</name>
    <dbReference type="NCBI Taxonomy" id="702742"/>
    <lineage>
        <taxon>Bacteria</taxon>
        <taxon>Bacillati</taxon>
        <taxon>Actinomycetota</taxon>
        <taxon>Actinomycetes</taxon>
        <taxon>Micrococcales</taxon>
        <taxon>Dermacoccaceae</taxon>
        <taxon>Flexivirga</taxon>
    </lineage>
</organism>
<comment type="caution">
    <text evidence="2">The sequence shown here is derived from an EMBL/GenBank/DDBJ whole genome shotgun (WGS) entry which is preliminary data.</text>
</comment>
<dbReference type="Proteomes" id="UP001596298">
    <property type="component" value="Unassembled WGS sequence"/>
</dbReference>
<feature type="transmembrane region" description="Helical" evidence="1">
    <location>
        <begin position="42"/>
        <end position="60"/>
    </location>
</feature>
<evidence type="ECO:0000256" key="1">
    <source>
        <dbReference type="SAM" id="Phobius"/>
    </source>
</evidence>
<keyword evidence="1" id="KW-0472">Membrane</keyword>
<protein>
    <submittedName>
        <fullName evidence="2">Uncharacterized protein</fullName>
    </submittedName>
</protein>
<keyword evidence="3" id="KW-1185">Reference proteome</keyword>
<accession>A0ABW2ACP6</accession>
<dbReference type="RefSeq" id="WP_382398935.1">
    <property type="nucleotide sequence ID" value="NZ_JBHSWH010000001.1"/>
</dbReference>
<feature type="transmembrane region" description="Helical" evidence="1">
    <location>
        <begin position="17"/>
        <end position="36"/>
    </location>
</feature>
<reference evidence="3" key="1">
    <citation type="journal article" date="2019" name="Int. J. Syst. Evol. Microbiol.">
        <title>The Global Catalogue of Microorganisms (GCM) 10K type strain sequencing project: providing services to taxonomists for standard genome sequencing and annotation.</title>
        <authorList>
            <consortium name="The Broad Institute Genomics Platform"/>
            <consortium name="The Broad Institute Genome Sequencing Center for Infectious Disease"/>
            <person name="Wu L."/>
            <person name="Ma J."/>
        </authorList>
    </citation>
    <scope>NUCLEOTIDE SEQUENCE [LARGE SCALE GENOMIC DNA]</scope>
    <source>
        <strain evidence="3">CCUG 58127</strain>
    </source>
</reference>
<proteinExistence type="predicted"/>
<dbReference type="EMBL" id="JBHSWH010000001">
    <property type="protein sequence ID" value="MFC6704577.1"/>
    <property type="molecule type" value="Genomic_DNA"/>
</dbReference>
<evidence type="ECO:0000313" key="2">
    <source>
        <dbReference type="EMBL" id="MFC6704577.1"/>
    </source>
</evidence>
<sequence>MNSVGLRLSAARTACRFVVAGVVFGSAALAYALVAGHTGQPPLAGVVGVTVVVAAALWLLREPIDRLAARVVLGVGADGYAVMRELTAQLAATLPVDEVAPASPKPPATRPAAHEPRFACGWPTAIRGPGPGHPPAR</sequence>
<keyword evidence="1" id="KW-0812">Transmembrane</keyword>
<keyword evidence="1" id="KW-1133">Transmembrane helix</keyword>
<evidence type="ECO:0000313" key="3">
    <source>
        <dbReference type="Proteomes" id="UP001596298"/>
    </source>
</evidence>